<dbReference type="InterPro" id="IPR029063">
    <property type="entry name" value="SAM-dependent_MTases_sf"/>
</dbReference>
<dbReference type="AlphaFoldDB" id="A0AAV0UHN5"/>
<dbReference type="Proteomes" id="UP001162029">
    <property type="component" value="Unassembled WGS sequence"/>
</dbReference>
<evidence type="ECO:0000313" key="2">
    <source>
        <dbReference type="Proteomes" id="UP001162029"/>
    </source>
</evidence>
<keyword evidence="2" id="KW-1185">Reference proteome</keyword>
<sequence>MTNKKSTPKVWALSDEADWRACVEYETKCVVVGDLKVQVLQMEELPVAASLFMLAEMDANVTEISGTRLWTGSHFLSRYLWHHPELVQGKHILELGAGTGICSIVSSKLGAVKCLATDGDEQVVELLAKNVYMNTVEDVVTARSLFWGDEPSAQTLLDEFPDALTNVDIVLAADVTHDVVEKQIIDSGLKFKEIKLPAESVADATVELEECPVEDAERAKLYYITK</sequence>
<proteinExistence type="predicted"/>
<dbReference type="CDD" id="cd02440">
    <property type="entry name" value="AdoMet_MTases"/>
    <property type="match status" value="1"/>
</dbReference>
<name>A0AAV0UHN5_9STRA</name>
<reference evidence="1" key="1">
    <citation type="submission" date="2022-12" db="EMBL/GenBank/DDBJ databases">
        <authorList>
            <person name="Webb A."/>
        </authorList>
    </citation>
    <scope>NUCLEOTIDE SEQUENCE</scope>
    <source>
        <strain evidence="1">Pd1</strain>
    </source>
</reference>
<dbReference type="PANTHER" id="PTHR14614">
    <property type="entry name" value="HEPATOCELLULAR CARCINOMA-ASSOCIATED ANTIGEN"/>
    <property type="match status" value="1"/>
</dbReference>
<dbReference type="SUPFAM" id="SSF53335">
    <property type="entry name" value="S-adenosyl-L-methionine-dependent methyltransferases"/>
    <property type="match status" value="1"/>
</dbReference>
<dbReference type="PANTHER" id="PTHR14614:SF142">
    <property type="entry name" value="FAM86 N-TERMINAL DOMAIN-CONTAINING PROTEIN"/>
    <property type="match status" value="1"/>
</dbReference>
<accession>A0AAV0UHN5</accession>
<protein>
    <submittedName>
        <fullName evidence="1">Uncharacterized protein</fullName>
    </submittedName>
</protein>
<evidence type="ECO:0000313" key="1">
    <source>
        <dbReference type="EMBL" id="CAI5736316.1"/>
    </source>
</evidence>
<dbReference type="InterPro" id="IPR019410">
    <property type="entry name" value="Methyltransf_16"/>
</dbReference>
<gene>
    <name evidence="1" type="ORF">PDE001_LOCUS6276</name>
</gene>
<dbReference type="Gene3D" id="3.40.50.150">
    <property type="entry name" value="Vaccinia Virus protein VP39"/>
    <property type="match status" value="1"/>
</dbReference>
<dbReference type="EMBL" id="CANTFM010001182">
    <property type="protein sequence ID" value="CAI5736316.1"/>
    <property type="molecule type" value="Genomic_DNA"/>
</dbReference>
<organism evidence="1 2">
    <name type="scientific">Peronospora destructor</name>
    <dbReference type="NCBI Taxonomy" id="86335"/>
    <lineage>
        <taxon>Eukaryota</taxon>
        <taxon>Sar</taxon>
        <taxon>Stramenopiles</taxon>
        <taxon>Oomycota</taxon>
        <taxon>Peronosporomycetes</taxon>
        <taxon>Peronosporales</taxon>
        <taxon>Peronosporaceae</taxon>
        <taxon>Peronospora</taxon>
    </lineage>
</organism>
<comment type="caution">
    <text evidence="1">The sequence shown here is derived from an EMBL/GenBank/DDBJ whole genome shotgun (WGS) entry which is preliminary data.</text>
</comment>
<dbReference type="Pfam" id="PF10294">
    <property type="entry name" value="Methyltransf_16"/>
    <property type="match status" value="1"/>
</dbReference>